<feature type="signal peptide" evidence="2">
    <location>
        <begin position="1"/>
        <end position="30"/>
    </location>
</feature>
<protein>
    <submittedName>
        <fullName evidence="4">Serine hydrolase domain-containing protein</fullName>
        <ecNumber evidence="4">3.-.-.-</ecNumber>
    </submittedName>
</protein>
<feature type="region of interest" description="Disordered" evidence="1">
    <location>
        <begin position="30"/>
        <end position="83"/>
    </location>
</feature>
<organism evidence="4 5">
    <name type="scientific">Sphaerisporangium aureirubrum</name>
    <dbReference type="NCBI Taxonomy" id="1544736"/>
    <lineage>
        <taxon>Bacteria</taxon>
        <taxon>Bacillati</taxon>
        <taxon>Actinomycetota</taxon>
        <taxon>Actinomycetes</taxon>
        <taxon>Streptosporangiales</taxon>
        <taxon>Streptosporangiaceae</taxon>
        <taxon>Sphaerisporangium</taxon>
    </lineage>
</organism>
<evidence type="ECO:0000256" key="1">
    <source>
        <dbReference type="SAM" id="MobiDB-lite"/>
    </source>
</evidence>
<name>A0ABW1NAN8_9ACTN</name>
<dbReference type="RefSeq" id="WP_380747173.1">
    <property type="nucleotide sequence ID" value="NZ_JBHSRF010000004.1"/>
</dbReference>
<feature type="domain" description="Beta-lactamase-related" evidence="3">
    <location>
        <begin position="105"/>
        <end position="394"/>
    </location>
</feature>
<gene>
    <name evidence="4" type="ORF">ACFP1K_04480</name>
</gene>
<dbReference type="Pfam" id="PF00144">
    <property type="entry name" value="Beta-lactamase"/>
    <property type="match status" value="1"/>
</dbReference>
<evidence type="ECO:0000313" key="5">
    <source>
        <dbReference type="Proteomes" id="UP001596137"/>
    </source>
</evidence>
<reference evidence="5" key="1">
    <citation type="journal article" date="2019" name="Int. J. Syst. Evol. Microbiol.">
        <title>The Global Catalogue of Microorganisms (GCM) 10K type strain sequencing project: providing services to taxonomists for standard genome sequencing and annotation.</title>
        <authorList>
            <consortium name="The Broad Institute Genomics Platform"/>
            <consortium name="The Broad Institute Genome Sequencing Center for Infectious Disease"/>
            <person name="Wu L."/>
            <person name="Ma J."/>
        </authorList>
    </citation>
    <scope>NUCLEOTIDE SEQUENCE [LARGE SCALE GENOMIC DNA]</scope>
    <source>
        <strain evidence="5">JCM 30346</strain>
    </source>
</reference>
<dbReference type="InterPro" id="IPR012338">
    <property type="entry name" value="Beta-lactam/transpept-like"/>
</dbReference>
<evidence type="ECO:0000313" key="4">
    <source>
        <dbReference type="EMBL" id="MFC6080400.1"/>
    </source>
</evidence>
<feature type="chain" id="PRO_5047107790" evidence="2">
    <location>
        <begin position="31"/>
        <end position="410"/>
    </location>
</feature>
<dbReference type="Gene3D" id="3.40.710.10">
    <property type="entry name" value="DD-peptidase/beta-lactamase superfamily"/>
    <property type="match status" value="1"/>
</dbReference>
<dbReference type="PANTHER" id="PTHR43283">
    <property type="entry name" value="BETA-LACTAMASE-RELATED"/>
    <property type="match status" value="1"/>
</dbReference>
<keyword evidence="2" id="KW-0732">Signal</keyword>
<dbReference type="Proteomes" id="UP001596137">
    <property type="component" value="Unassembled WGS sequence"/>
</dbReference>
<dbReference type="EMBL" id="JBHSRF010000004">
    <property type="protein sequence ID" value="MFC6080400.1"/>
    <property type="molecule type" value="Genomic_DNA"/>
</dbReference>
<dbReference type="InterPro" id="IPR050789">
    <property type="entry name" value="Diverse_Enzym_Activities"/>
</dbReference>
<keyword evidence="4" id="KW-0378">Hydrolase</keyword>
<proteinExistence type="predicted"/>
<comment type="caution">
    <text evidence="4">The sequence shown here is derived from an EMBL/GenBank/DDBJ whole genome shotgun (WGS) entry which is preliminary data.</text>
</comment>
<keyword evidence="5" id="KW-1185">Reference proteome</keyword>
<dbReference type="SUPFAM" id="SSF56601">
    <property type="entry name" value="beta-lactamase/transpeptidase-like"/>
    <property type="match status" value="1"/>
</dbReference>
<dbReference type="GO" id="GO:0016787">
    <property type="term" value="F:hydrolase activity"/>
    <property type="evidence" value="ECO:0007669"/>
    <property type="project" value="UniProtKB-KW"/>
</dbReference>
<dbReference type="EC" id="3.-.-.-" evidence="4"/>
<sequence length="410" mass="43249">MAHRTSPIRRTTAGAAAVLLGTLGAGCARDAPGPVTPQASPGATTGAPAGPPAVGTPGTSPPATVGTGDFPGTAWERGNAREAGFDPRELAKVAARARENGSNCLVVLRHGKVVADWYWNGTTASSRQEVFSATKSYTSTLVGIAEAEGLLDIDDKVSEYVPEWAGTAAGDVRIRNILSNDSGRHWDLTTDYRGLVQAADRTGFAVKLSQDAAPGKVWAYNNAAIQTLDAVLRKATGKEPGEYARERLLGPLGMRNSEMTRDRAGNTNMFFGLRSTCEDMARFGHLFLRGGVWHGARLVPARWVKAATGRPSQKINAAYGYLWWINARGTVTGPLRATTRAESDQARPARLVSGAPPDMYWAIGLGGQVIQVDPGSDTVVVRLGPGNTGSRYGAQDTAKAVTQALTEPGP</sequence>
<dbReference type="InterPro" id="IPR001466">
    <property type="entry name" value="Beta-lactam-related"/>
</dbReference>
<accession>A0ABW1NAN8</accession>
<feature type="compositionally biased region" description="Low complexity" evidence="1">
    <location>
        <begin position="39"/>
        <end position="68"/>
    </location>
</feature>
<evidence type="ECO:0000256" key="2">
    <source>
        <dbReference type="SAM" id="SignalP"/>
    </source>
</evidence>
<evidence type="ECO:0000259" key="3">
    <source>
        <dbReference type="Pfam" id="PF00144"/>
    </source>
</evidence>
<dbReference type="PROSITE" id="PS51257">
    <property type="entry name" value="PROKAR_LIPOPROTEIN"/>
    <property type="match status" value="1"/>
</dbReference>
<dbReference type="PANTHER" id="PTHR43283:SF7">
    <property type="entry name" value="BETA-LACTAMASE-RELATED DOMAIN-CONTAINING PROTEIN"/>
    <property type="match status" value="1"/>
</dbReference>